<keyword evidence="1" id="KW-0472">Membrane</keyword>
<dbReference type="GO" id="GO:0004175">
    <property type="term" value="F:endopeptidase activity"/>
    <property type="evidence" value="ECO:0007669"/>
    <property type="project" value="UniProtKB-ARBA"/>
</dbReference>
<feature type="domain" description="CAAX prenyl protease 2/Lysostaphin resistance protein A-like" evidence="2">
    <location>
        <begin position="80"/>
        <end position="167"/>
    </location>
</feature>
<evidence type="ECO:0000313" key="3">
    <source>
        <dbReference type="EMBL" id="OMH40613.1"/>
    </source>
</evidence>
<accession>A0A1R1MLI0</accession>
<protein>
    <recommendedName>
        <fullName evidence="2">CAAX prenyl protease 2/Lysostaphin resistance protein A-like domain-containing protein</fullName>
    </recommendedName>
</protein>
<feature type="transmembrane region" description="Helical" evidence="1">
    <location>
        <begin position="158"/>
        <end position="177"/>
    </location>
</feature>
<feature type="transmembrane region" description="Helical" evidence="1">
    <location>
        <begin position="124"/>
        <end position="152"/>
    </location>
</feature>
<gene>
    <name evidence="3" type="ORF">BLW93_04240</name>
</gene>
<comment type="caution">
    <text evidence="3">The sequence shown here is derived from an EMBL/GenBank/DDBJ whole genome shotgun (WGS) entry which is preliminary data.</text>
</comment>
<sequence length="178" mass="21120">MFLKRCERCQFMKPYFAFFVGEGISVTFFPLFEPFVNVICLVVVPVLVYRKRFEELGVRNFKKGFLYGISAFVFLPFINLIYFPVALIDAFSQELFFKGFFYSVFENEYIFWKISRLNLISSFLYFLIFLTISRSLFSFSYFLVSIICGVLYEESDSIVAPFMFHLGFFLSKFSGIWR</sequence>
<reference evidence="3 4" key="1">
    <citation type="submission" date="2016-10" db="EMBL/GenBank/DDBJ databases">
        <title>Genome sequence of a sulfur-reducing bacterium Desulfurobacterium indicum K6013.</title>
        <authorList>
            <person name="Cao J."/>
            <person name="Shao Z."/>
            <person name="Alain K."/>
            <person name="Jebbar M."/>
        </authorList>
    </citation>
    <scope>NUCLEOTIDE SEQUENCE [LARGE SCALE GENOMIC DNA]</scope>
    <source>
        <strain evidence="3 4">K6013</strain>
    </source>
</reference>
<name>A0A1R1MLI0_9BACT</name>
<feature type="transmembrane region" description="Helical" evidence="1">
    <location>
        <begin position="35"/>
        <end position="53"/>
    </location>
</feature>
<evidence type="ECO:0000256" key="1">
    <source>
        <dbReference type="SAM" id="Phobius"/>
    </source>
</evidence>
<dbReference type="Pfam" id="PF02517">
    <property type="entry name" value="Rce1-like"/>
    <property type="match status" value="1"/>
</dbReference>
<dbReference type="Proteomes" id="UP000187408">
    <property type="component" value="Unassembled WGS sequence"/>
</dbReference>
<dbReference type="EMBL" id="MOEN01000012">
    <property type="protein sequence ID" value="OMH40613.1"/>
    <property type="molecule type" value="Genomic_DNA"/>
</dbReference>
<evidence type="ECO:0000259" key="2">
    <source>
        <dbReference type="Pfam" id="PF02517"/>
    </source>
</evidence>
<dbReference type="STRING" id="1914305.BLW93_04240"/>
<proteinExistence type="predicted"/>
<keyword evidence="1" id="KW-0812">Transmembrane</keyword>
<keyword evidence="1" id="KW-1133">Transmembrane helix</keyword>
<organism evidence="3 4">
    <name type="scientific">Desulfurobacterium indicum</name>
    <dbReference type="NCBI Taxonomy" id="1914305"/>
    <lineage>
        <taxon>Bacteria</taxon>
        <taxon>Pseudomonadati</taxon>
        <taxon>Aquificota</taxon>
        <taxon>Aquificia</taxon>
        <taxon>Desulfurobacteriales</taxon>
        <taxon>Desulfurobacteriaceae</taxon>
        <taxon>Desulfurobacterium</taxon>
    </lineage>
</organism>
<keyword evidence="4" id="KW-1185">Reference proteome</keyword>
<feature type="transmembrane region" description="Helical" evidence="1">
    <location>
        <begin position="65"/>
        <end position="83"/>
    </location>
</feature>
<dbReference type="AlphaFoldDB" id="A0A1R1MLI0"/>
<evidence type="ECO:0000313" key="4">
    <source>
        <dbReference type="Proteomes" id="UP000187408"/>
    </source>
</evidence>
<dbReference type="InterPro" id="IPR003675">
    <property type="entry name" value="Rce1/LyrA-like_dom"/>
</dbReference>
<dbReference type="GO" id="GO:0080120">
    <property type="term" value="P:CAAX-box protein maturation"/>
    <property type="evidence" value="ECO:0007669"/>
    <property type="project" value="UniProtKB-ARBA"/>
</dbReference>